<dbReference type="EMBL" id="AM746676">
    <property type="protein sequence ID" value="CAN92371.1"/>
    <property type="molecule type" value="Genomic_DNA"/>
</dbReference>
<reference evidence="7 8" key="1">
    <citation type="journal article" date="2007" name="Nat. Biotechnol.">
        <title>Complete genome sequence of the myxobacterium Sorangium cellulosum.</title>
        <authorList>
            <person name="Schneiker S."/>
            <person name="Perlova O."/>
            <person name="Kaiser O."/>
            <person name="Gerth K."/>
            <person name="Alici A."/>
            <person name="Altmeyer M.O."/>
            <person name="Bartels D."/>
            <person name="Bekel T."/>
            <person name="Beyer S."/>
            <person name="Bode E."/>
            <person name="Bode H.B."/>
            <person name="Bolten C.J."/>
            <person name="Choudhuri J.V."/>
            <person name="Doss S."/>
            <person name="Elnakady Y.A."/>
            <person name="Frank B."/>
            <person name="Gaigalat L."/>
            <person name="Goesmann A."/>
            <person name="Groeger C."/>
            <person name="Gross F."/>
            <person name="Jelsbak L."/>
            <person name="Jelsbak L."/>
            <person name="Kalinowski J."/>
            <person name="Kegler C."/>
            <person name="Knauber T."/>
            <person name="Konietzny S."/>
            <person name="Kopp M."/>
            <person name="Krause L."/>
            <person name="Krug D."/>
            <person name="Linke B."/>
            <person name="Mahmud T."/>
            <person name="Martinez-Arias R."/>
            <person name="McHardy A.C."/>
            <person name="Merai M."/>
            <person name="Meyer F."/>
            <person name="Mormann S."/>
            <person name="Munoz-Dorado J."/>
            <person name="Perez J."/>
            <person name="Pradella S."/>
            <person name="Rachid S."/>
            <person name="Raddatz G."/>
            <person name="Rosenau F."/>
            <person name="Rueckert C."/>
            <person name="Sasse F."/>
            <person name="Scharfe M."/>
            <person name="Schuster S.C."/>
            <person name="Suen G."/>
            <person name="Treuner-Lange A."/>
            <person name="Velicer G.J."/>
            <person name="Vorholter F.-J."/>
            <person name="Weissman K.J."/>
            <person name="Welch R.D."/>
            <person name="Wenzel S.C."/>
            <person name="Whitworth D.E."/>
            <person name="Wilhelm S."/>
            <person name="Wittmann C."/>
            <person name="Bloecker H."/>
            <person name="Puehler A."/>
            <person name="Mueller R."/>
        </authorList>
    </citation>
    <scope>NUCLEOTIDE SEQUENCE [LARGE SCALE GENOMIC DNA]</scope>
    <source>
        <strain evidence="8">So ce56</strain>
    </source>
</reference>
<dbReference type="Proteomes" id="UP000002139">
    <property type="component" value="Chromosome"/>
</dbReference>
<dbReference type="OrthoDB" id="5171482at2"/>
<dbReference type="EC" id="5.99.1.2" evidence="7"/>
<feature type="compositionally biased region" description="Gly residues" evidence="4">
    <location>
        <begin position="31"/>
        <end position="44"/>
    </location>
</feature>
<dbReference type="PROSITE" id="PS51257">
    <property type="entry name" value="PROKAR_LIPOPROTEIN"/>
    <property type="match status" value="1"/>
</dbReference>
<dbReference type="InterPro" id="IPR029058">
    <property type="entry name" value="AB_hydrolase_fold"/>
</dbReference>
<accession>A9FWE6</accession>
<feature type="signal peptide" evidence="5">
    <location>
        <begin position="1"/>
        <end position="21"/>
    </location>
</feature>
<evidence type="ECO:0000256" key="5">
    <source>
        <dbReference type="SAM" id="SignalP"/>
    </source>
</evidence>
<keyword evidence="1" id="KW-0719">Serine esterase</keyword>
<dbReference type="SUPFAM" id="SSF53474">
    <property type="entry name" value="alpha/beta-Hydrolases"/>
    <property type="match status" value="1"/>
</dbReference>
<dbReference type="BioCyc" id="SCEL448385:SCE_RS11350-MONOMER"/>
<evidence type="ECO:0000313" key="7">
    <source>
        <dbReference type="EMBL" id="CAN92371.1"/>
    </source>
</evidence>
<dbReference type="GO" id="GO:0052689">
    <property type="term" value="F:carboxylic ester hydrolase activity"/>
    <property type="evidence" value="ECO:0007669"/>
    <property type="project" value="UniProtKB-KW"/>
</dbReference>
<feature type="region of interest" description="Disordered" evidence="4">
    <location>
        <begin position="24"/>
        <end position="100"/>
    </location>
</feature>
<dbReference type="GO" id="GO:0016853">
    <property type="term" value="F:isomerase activity"/>
    <property type="evidence" value="ECO:0007669"/>
    <property type="project" value="UniProtKB-KW"/>
</dbReference>
<dbReference type="ESTHER" id="sorc5-a9fwe6">
    <property type="family name" value="Glucuronoyl_esterase"/>
</dbReference>
<dbReference type="STRING" id="448385.sce2212"/>
<name>A9FWE6_SORC5</name>
<dbReference type="RefSeq" id="WP_012234846.1">
    <property type="nucleotide sequence ID" value="NC_010162.1"/>
</dbReference>
<feature type="compositionally biased region" description="Low complexity" evidence="4">
    <location>
        <begin position="45"/>
        <end position="92"/>
    </location>
</feature>
<protein>
    <submittedName>
        <fullName evidence="7">Topoisomerase</fullName>
        <ecNumber evidence="7">5.99.1.2</ecNumber>
    </submittedName>
</protein>
<dbReference type="Pfam" id="PF22244">
    <property type="entry name" value="GCE_fung"/>
    <property type="match status" value="1"/>
</dbReference>
<evidence type="ECO:0000259" key="6">
    <source>
        <dbReference type="Pfam" id="PF22244"/>
    </source>
</evidence>
<evidence type="ECO:0000313" key="8">
    <source>
        <dbReference type="Proteomes" id="UP000002139"/>
    </source>
</evidence>
<dbReference type="eggNOG" id="COG1506">
    <property type="taxonomic scope" value="Bacteria"/>
</dbReference>
<dbReference type="HOGENOM" id="CLU_028869_1_1_7"/>
<evidence type="ECO:0000256" key="2">
    <source>
        <dbReference type="ARBA" id="ARBA00022729"/>
    </source>
</evidence>
<keyword evidence="8" id="KW-1185">Reference proteome</keyword>
<evidence type="ECO:0000256" key="1">
    <source>
        <dbReference type="ARBA" id="ARBA00022487"/>
    </source>
</evidence>
<keyword evidence="2 5" id="KW-0732">Signal</keyword>
<sequence length="488" mass="50376">MRTLATRTARAALGLCLTAAACGQSQPNLSGQGGAGGGSDGSGGESATSSGDTTSSSSSGSGTASSSSSSGGTTSSSSSGVDTTSSSSSGTGPDDTPVENASADCEVAALPEASALPKVSKLPDPFTKLDGTSVSTKAEWHCRRQEIRKQAEKYIYGEKPTPDVVTGTVTENKISVHVEAQGKKIDFSADIVLPSKGEAPFPAIINVGGKGGFGGITLGESRILDQGVAVIYYNHNEIGREGTAEQSRGKPNPGKFYDIYGGDHSAGLLMAWAWGASRILDVIQASGGDIIDPTGIGVTGCSRNGKGAFAIGVFDDRIALTIPHETSTAGVPAYRIADVLGKERTDHNYFGLNWLSNNFEPFVFKNNASNAVKLPIDTHALIAMMAPRGLLVLENPHQAQMGAPAGHTATAAGAAVYKALGVEKNVSYHSKVAETAHCSYKNEYTDVLAKSIARFLKHEGEAPGEFVVGSGGSLSMADWVDWQAPTLE</sequence>
<feature type="domain" description="4-O-methyl-glucuronoyl methylesterase-like" evidence="6">
    <location>
        <begin position="176"/>
        <end position="421"/>
    </location>
</feature>
<organism evidence="7 8">
    <name type="scientific">Sorangium cellulosum (strain So ce56)</name>
    <name type="common">Polyangium cellulosum (strain So ce56)</name>
    <dbReference type="NCBI Taxonomy" id="448385"/>
    <lineage>
        <taxon>Bacteria</taxon>
        <taxon>Pseudomonadati</taxon>
        <taxon>Myxococcota</taxon>
        <taxon>Polyangia</taxon>
        <taxon>Polyangiales</taxon>
        <taxon>Polyangiaceae</taxon>
        <taxon>Sorangium</taxon>
    </lineage>
</organism>
<evidence type="ECO:0000256" key="3">
    <source>
        <dbReference type="ARBA" id="ARBA00022801"/>
    </source>
</evidence>
<feature type="chain" id="PRO_5002738803" evidence="5">
    <location>
        <begin position="22"/>
        <end position="488"/>
    </location>
</feature>
<evidence type="ECO:0000256" key="4">
    <source>
        <dbReference type="SAM" id="MobiDB-lite"/>
    </source>
</evidence>
<dbReference type="InterPro" id="IPR054579">
    <property type="entry name" value="GCE-like_dom"/>
</dbReference>
<keyword evidence="7" id="KW-0413">Isomerase</keyword>
<dbReference type="KEGG" id="scl:sce2212"/>
<proteinExistence type="predicted"/>
<dbReference type="AlphaFoldDB" id="A9FWE6"/>
<gene>
    <name evidence="7" type="ordered locus">sce2212</name>
</gene>
<dbReference type="Gene3D" id="3.40.50.1820">
    <property type="entry name" value="alpha/beta hydrolase"/>
    <property type="match status" value="1"/>
</dbReference>
<keyword evidence="3" id="KW-0378">Hydrolase</keyword>